<name>A0A3M0CZ11_9EURY</name>
<dbReference type="PANTHER" id="PTHR43777:SF1">
    <property type="entry name" value="MOLYBDENUM COFACTOR CYTIDYLYLTRANSFERASE"/>
    <property type="match status" value="1"/>
</dbReference>
<dbReference type="GO" id="GO:0016779">
    <property type="term" value="F:nucleotidyltransferase activity"/>
    <property type="evidence" value="ECO:0007669"/>
    <property type="project" value="UniProtKB-KW"/>
</dbReference>
<dbReference type="Proteomes" id="UP000277326">
    <property type="component" value="Unassembled WGS sequence"/>
</dbReference>
<dbReference type="KEGG" id="haer:DU502_07280"/>
<gene>
    <name evidence="3" type="ORF">ATH50_2019</name>
    <name evidence="2" type="ORF">DU502_07280</name>
</gene>
<evidence type="ECO:0000259" key="1">
    <source>
        <dbReference type="Pfam" id="PF12804"/>
    </source>
</evidence>
<protein>
    <submittedName>
        <fullName evidence="3">Molybdenum cofactor cytidylyltransferase</fullName>
    </submittedName>
    <submittedName>
        <fullName evidence="2">Nucleotidyltransferase family protein</fullName>
    </submittedName>
</protein>
<dbReference type="Proteomes" id="UP000282007">
    <property type="component" value="Chromosome"/>
</dbReference>
<keyword evidence="3" id="KW-0548">Nucleotidyltransferase</keyword>
<evidence type="ECO:0000313" key="3">
    <source>
        <dbReference type="EMBL" id="RMB13580.1"/>
    </source>
</evidence>
<dbReference type="PANTHER" id="PTHR43777">
    <property type="entry name" value="MOLYBDENUM COFACTOR CYTIDYLYLTRANSFERASE"/>
    <property type="match status" value="1"/>
</dbReference>
<dbReference type="InterPro" id="IPR025877">
    <property type="entry name" value="MobA-like_NTP_Trfase"/>
</dbReference>
<keyword evidence="5" id="KW-1185">Reference proteome</keyword>
<dbReference type="RefSeq" id="WP_121920651.1">
    <property type="nucleotide sequence ID" value="NZ_CP034145.1"/>
</dbReference>
<evidence type="ECO:0000313" key="5">
    <source>
        <dbReference type="Proteomes" id="UP000282007"/>
    </source>
</evidence>
<dbReference type="InterPro" id="IPR029044">
    <property type="entry name" value="Nucleotide-diphossugar_trans"/>
</dbReference>
<evidence type="ECO:0000313" key="2">
    <source>
        <dbReference type="EMBL" id="AZH25193.1"/>
    </source>
</evidence>
<dbReference type="Pfam" id="PF12804">
    <property type="entry name" value="NTP_transf_3"/>
    <property type="match status" value="1"/>
</dbReference>
<evidence type="ECO:0000313" key="4">
    <source>
        <dbReference type="Proteomes" id="UP000277326"/>
    </source>
</evidence>
<dbReference type="CDD" id="cd04182">
    <property type="entry name" value="GT_2_like_f"/>
    <property type="match status" value="1"/>
</dbReference>
<reference evidence="3" key="3">
    <citation type="submission" date="2018-10" db="EMBL/GenBank/DDBJ databases">
        <authorList>
            <person name="Whitman W."/>
            <person name="Huntemann M."/>
            <person name="Clum A."/>
            <person name="Pillay M."/>
            <person name="Palaniappan K."/>
            <person name="Varghese N."/>
            <person name="Mikhailova N."/>
            <person name="Stamatis D."/>
            <person name="Reddy T."/>
            <person name="Daum C."/>
            <person name="Shapiro N."/>
            <person name="Ivanova N."/>
            <person name="Kyrpides N."/>
            <person name="Woyke T."/>
        </authorList>
    </citation>
    <scope>NUCLEOTIDE SEQUENCE</scope>
    <source>
        <strain evidence="3">CGMCC 1.10124</strain>
    </source>
</reference>
<keyword evidence="3" id="KW-0808">Transferase</keyword>
<feature type="domain" description="MobA-like NTP transferase" evidence="1">
    <location>
        <begin position="25"/>
        <end position="185"/>
    </location>
</feature>
<dbReference type="GeneID" id="38471076"/>
<reference evidence="3 4" key="1">
    <citation type="journal article" date="2015" name="Stand. Genomic Sci.">
        <title>Genomic Encyclopedia of Bacterial and Archaeal Type Strains, Phase III: the genomes of soil and plant-associated and newly described type strains.</title>
        <authorList>
            <person name="Whitman W.B."/>
            <person name="Woyke T."/>
            <person name="Klenk H.P."/>
            <person name="Zhou Y."/>
            <person name="Lilburn T.G."/>
            <person name="Beck B.J."/>
            <person name="De Vos P."/>
            <person name="Vandamme P."/>
            <person name="Eisen J.A."/>
            <person name="Garrity G."/>
            <person name="Hugenholtz P."/>
            <person name="Kyrpides N.C."/>
        </authorList>
    </citation>
    <scope>NUCLEOTIDE SEQUENCE [LARGE SCALE GENOMIC DNA]</scope>
    <source>
        <strain evidence="3 4">CGMCC 1.10124</strain>
    </source>
</reference>
<dbReference type="AlphaFoldDB" id="A0A3M0CZ11"/>
<dbReference type="Gene3D" id="3.90.550.10">
    <property type="entry name" value="Spore Coat Polysaccharide Biosynthesis Protein SpsA, Chain A"/>
    <property type="match status" value="1"/>
</dbReference>
<organism evidence="3 4">
    <name type="scientific">Haloplanus aerogenes</name>
    <dbReference type="NCBI Taxonomy" id="660522"/>
    <lineage>
        <taxon>Archaea</taxon>
        <taxon>Methanobacteriati</taxon>
        <taxon>Methanobacteriota</taxon>
        <taxon>Stenosarchaea group</taxon>
        <taxon>Halobacteria</taxon>
        <taxon>Halobacteriales</taxon>
        <taxon>Haloferacaceae</taxon>
        <taxon>Haloplanus</taxon>
    </lineage>
</organism>
<sequence>MTPDLPVVDPPDSVADPVREKRVAGVLLAAGTSSRFGERNKLLATLNGEPLVRHAARTLADAAVDPLVAVVGADGDRVAAALDGLGFSVVENPNHAEGQATSVRAGVRAVRDASDVAGAVFALGDMPLVASTSVDALVAAYRANEATALAAAYDGERGNPVLFDSRYFDALADVDGDAGGRDILLSGGDSVLVETGDPGVRRDVDTRTDLDRIRERGTRF</sequence>
<dbReference type="SUPFAM" id="SSF53448">
    <property type="entry name" value="Nucleotide-diphospho-sugar transferases"/>
    <property type="match status" value="1"/>
</dbReference>
<proteinExistence type="predicted"/>
<reference evidence="2 5" key="2">
    <citation type="submission" date="2018-07" db="EMBL/GenBank/DDBJ databases">
        <title>Genome sequences of Haloplanus aerogenes JCM 16430T.</title>
        <authorList>
            <person name="Kim Y.B."/>
            <person name="Roh S.W."/>
        </authorList>
    </citation>
    <scope>NUCLEOTIDE SEQUENCE [LARGE SCALE GENOMIC DNA]</scope>
    <source>
        <strain evidence="2 5">JCM 16430</strain>
    </source>
</reference>
<dbReference type="OrthoDB" id="28434at2157"/>
<dbReference type="EMBL" id="CP034145">
    <property type="protein sequence ID" value="AZH25193.1"/>
    <property type="molecule type" value="Genomic_DNA"/>
</dbReference>
<accession>A0A3M0CZ11</accession>
<dbReference type="EMBL" id="REFS01000004">
    <property type="protein sequence ID" value="RMB13580.1"/>
    <property type="molecule type" value="Genomic_DNA"/>
</dbReference>